<accession>A0ABR7ULV3</accession>
<protein>
    <submittedName>
        <fullName evidence="1">Uncharacterized protein</fullName>
    </submittedName>
</protein>
<comment type="caution">
    <text evidence="1">The sequence shown here is derived from an EMBL/GenBank/DDBJ whole genome shotgun (WGS) entry which is preliminary data.</text>
</comment>
<sequence>MKVKIKLKNCSEDIMSITKEPEAIEAYVVNNEELEIETNEQEDNISINIGKNKDGTIYVQIWDSLNTRYVVYKKGENIFKDYL</sequence>
<evidence type="ECO:0000313" key="2">
    <source>
        <dbReference type="Proteomes" id="UP000661715"/>
    </source>
</evidence>
<dbReference type="EMBL" id="NASZ01000001">
    <property type="protein sequence ID" value="MBD0723855.1"/>
    <property type="molecule type" value="Genomic_DNA"/>
</dbReference>
<dbReference type="RefSeq" id="WP_188219437.1">
    <property type="nucleotide sequence ID" value="NZ_NASZ01000001.1"/>
</dbReference>
<organism evidence="1 2">
    <name type="scientific">Flavobacterium pokkalii</name>
    <dbReference type="NCBI Taxonomy" id="1940408"/>
    <lineage>
        <taxon>Bacteria</taxon>
        <taxon>Pseudomonadati</taxon>
        <taxon>Bacteroidota</taxon>
        <taxon>Flavobacteriia</taxon>
        <taxon>Flavobacteriales</taxon>
        <taxon>Flavobacteriaceae</taxon>
        <taxon>Flavobacterium</taxon>
    </lineage>
</organism>
<keyword evidence="2" id="KW-1185">Reference proteome</keyword>
<proteinExistence type="predicted"/>
<reference evidence="1 2" key="1">
    <citation type="journal article" date="2020" name="Microbiol. Res.">
        <title>Flavobacterium pokkalii sp. nov., a novel plant growth promoting native rhizobacteria isolated from pokkali rice grown in coastal saline affected agricultural regions of southern India, Kerala.</title>
        <authorList>
            <person name="Menon R.R."/>
            <person name="Kumari S."/>
            <person name="Viver T."/>
            <person name="Rameshkumar N."/>
        </authorList>
    </citation>
    <scope>NUCLEOTIDE SEQUENCE [LARGE SCALE GENOMIC DNA]</scope>
    <source>
        <strain evidence="1 2">L1I52</strain>
    </source>
</reference>
<evidence type="ECO:0000313" key="1">
    <source>
        <dbReference type="EMBL" id="MBD0723855.1"/>
    </source>
</evidence>
<dbReference type="Proteomes" id="UP000661715">
    <property type="component" value="Unassembled WGS sequence"/>
</dbReference>
<gene>
    <name evidence="1" type="ORF">B6A10_01535</name>
</gene>
<name>A0ABR7ULV3_9FLAO</name>